<comment type="caution">
    <text evidence="2">The sequence shown here is derived from an EMBL/GenBank/DDBJ whole genome shotgun (WGS) entry which is preliminary data.</text>
</comment>
<dbReference type="InterPro" id="IPR013762">
    <property type="entry name" value="Integrase-like_cat_sf"/>
</dbReference>
<dbReference type="InterPro" id="IPR011010">
    <property type="entry name" value="DNA_brk_join_enz"/>
</dbReference>
<dbReference type="Gene3D" id="1.10.443.10">
    <property type="entry name" value="Intergrase catalytic core"/>
    <property type="match status" value="1"/>
</dbReference>
<dbReference type="PANTHER" id="PTHR35617">
    <property type="entry name" value="PHAGE_INTEGRASE DOMAIN-CONTAINING PROTEIN"/>
    <property type="match status" value="1"/>
</dbReference>
<dbReference type="AlphaFoldDB" id="A0A6S7J1F1"/>
<dbReference type="GO" id="GO:0006310">
    <property type="term" value="P:DNA recombination"/>
    <property type="evidence" value="ECO:0007669"/>
    <property type="project" value="InterPro"/>
</dbReference>
<reference evidence="2" key="1">
    <citation type="submission" date="2020-04" db="EMBL/GenBank/DDBJ databases">
        <authorList>
            <person name="Alioto T."/>
            <person name="Alioto T."/>
            <person name="Gomez Garrido J."/>
        </authorList>
    </citation>
    <scope>NUCLEOTIDE SEQUENCE</scope>
    <source>
        <strain evidence="2">A484AB</strain>
    </source>
</reference>
<dbReference type="OrthoDB" id="7699712at2759"/>
<dbReference type="GO" id="GO:0015074">
    <property type="term" value="P:DNA integration"/>
    <property type="evidence" value="ECO:0007669"/>
    <property type="project" value="InterPro"/>
</dbReference>
<proteinExistence type="predicted"/>
<protein>
    <submittedName>
        <fullName evidence="2">Gag-Pol poly</fullName>
    </submittedName>
</protein>
<dbReference type="SUPFAM" id="SSF56349">
    <property type="entry name" value="DNA breaking-rejoining enzymes"/>
    <property type="match status" value="1"/>
</dbReference>
<name>A0A6S7J1F1_PARCT</name>
<dbReference type="EMBL" id="CACRXK020007093">
    <property type="protein sequence ID" value="CAB4011272.1"/>
    <property type="molecule type" value="Genomic_DNA"/>
</dbReference>
<evidence type="ECO:0000313" key="2">
    <source>
        <dbReference type="EMBL" id="CAB4011272.1"/>
    </source>
</evidence>
<organism evidence="2 3">
    <name type="scientific">Paramuricea clavata</name>
    <name type="common">Red gorgonian</name>
    <name type="synonym">Violescent sea-whip</name>
    <dbReference type="NCBI Taxonomy" id="317549"/>
    <lineage>
        <taxon>Eukaryota</taxon>
        <taxon>Metazoa</taxon>
        <taxon>Cnidaria</taxon>
        <taxon>Anthozoa</taxon>
        <taxon>Octocorallia</taxon>
        <taxon>Malacalcyonacea</taxon>
        <taxon>Plexauridae</taxon>
        <taxon>Paramuricea</taxon>
    </lineage>
</organism>
<feature type="region of interest" description="Disordered" evidence="1">
    <location>
        <begin position="225"/>
        <end position="291"/>
    </location>
</feature>
<gene>
    <name evidence="2" type="ORF">PACLA_8A061139</name>
</gene>
<dbReference type="Proteomes" id="UP001152795">
    <property type="component" value="Unassembled WGS sequence"/>
</dbReference>
<feature type="region of interest" description="Disordered" evidence="1">
    <location>
        <begin position="425"/>
        <end position="448"/>
    </location>
</feature>
<dbReference type="GO" id="GO:0003677">
    <property type="term" value="F:DNA binding"/>
    <property type="evidence" value="ECO:0007669"/>
    <property type="project" value="InterPro"/>
</dbReference>
<dbReference type="PANTHER" id="PTHR35617:SF3">
    <property type="entry name" value="CORE-BINDING (CB) DOMAIN-CONTAINING PROTEIN"/>
    <property type="match status" value="1"/>
</dbReference>
<feature type="compositionally biased region" description="Polar residues" evidence="1">
    <location>
        <begin position="433"/>
        <end position="443"/>
    </location>
</feature>
<evidence type="ECO:0000313" key="3">
    <source>
        <dbReference type="Proteomes" id="UP001152795"/>
    </source>
</evidence>
<sequence>MDANQVQASQVATAVQGTSSDRTSLTDEICTLVADQVASSIQNTLPRLLQEAFAAAAPPQLPNPAQALVNEGEPQPETSQLNSRLAKYYIETKETVLSEEIATFLSTAFTKRLSKDVWSDLMKKYPPIKGMEEVLVAPTMETGDGLVEKQAPFLAVARPIAAALDLLEGPLSPDKSEGPDPDEIKAYLEDALVLLGNANFRLNAWRQKRFGEFLTDTNSKVIAAPSKPQFRKATSTQPFRAFSGPSAGTSGPRSWGKRKWSYKSPGNQKADFSSFSSRKKPSLSDQGLPMSPATPTTAYYMIPRLNMITLPEQQTAGRLKHFIENWKIITSDGSVLETVRGYRIPLISKPHQWRERVTKARSLEQQLLLSQAISDLVSKGGSTSGCGTGGPVPFNLVHSTAGEQEPTSFQPEDIEQICPHRKVQTRKFGPRSNRVTDNLQDCNHPTHRPRFYHQTREVLTITNASNHLSGGPAELDGHDNSCSSGETLPHTVGVQRDPDQGVLLHAGTFSIAGSNESDCPNWNLGSTLALSSPSTDVHCGYTQERSLHTIKTVPDSSNERSILRTQVVVFGATKSSQPDGVEPSRNRHDNIDRRLQESISGIRDMELLHISGDMDYSETCSWGDEHRSRFCIKELQQQNGMDSEQESIPNDNQEVLHPRGGSICMSNQQPRYPGSVATDAFLQHWGQWTVFIHTPIGALAMDFAEITTGPSNGTGDSPNLARTAMVPSPPGATSGFSSSVTNSRGNNLRTIRTTSNTSNVENPPTSCMAAVRSHLQTTGLSPEKVDSCEFIIHTHVKNSRPYHPPRKIFLGRYQQDCSICVVRCLEHYLQRTSNHRRYKELLLSYVNPYRPVGSQTISRSICTLIRLAGVDVCYTGHSTRAGSTSEVVDNGVPLEVVLEAADWSSAQTFEKHYHKRADKARFAHKYYKYQSEKVRRRNKISPEGKTSAGRRSAPVLLLSVSEGPRRTTSPLQKLKLQIQINDDISGYIFEHALTPLASGGAGMFIDETLNYHVLERFSNEAFQAVWIQISFEKEKNIICGIIYRQHKSPEHF</sequence>
<evidence type="ECO:0000256" key="1">
    <source>
        <dbReference type="SAM" id="MobiDB-lite"/>
    </source>
</evidence>
<accession>A0A6S7J1F1</accession>
<keyword evidence="3" id="KW-1185">Reference proteome</keyword>